<reference evidence="1" key="1">
    <citation type="submission" date="2022-01" db="EMBL/GenBank/DDBJ databases">
        <authorList>
            <person name="King R."/>
        </authorList>
    </citation>
    <scope>NUCLEOTIDE SEQUENCE</scope>
</reference>
<proteinExistence type="predicted"/>
<dbReference type="InterPro" id="IPR032675">
    <property type="entry name" value="LRR_dom_sf"/>
</dbReference>
<sequence>MFRTVFGEKKQMEQIMLNTSLTLEKLELHFIEYQNVDDNTEDDTMSAEYDFPRLKSLCLEYYNESRPWINRYIASYPKLESILLGNACDEHLKRLMLKSRNLIKLSLWGKFYDINFYKDMSTKCVSQLEEFIFNDILSSSKEDENLSYFNAFFTSQSKNLRRFETDALLEIDELESAFRMPHLTELFIKGFHYNVEIMEIYLEHLRTKELPAASLKSFSVHFMNQYLLEILAINAKNLEELRVAQFHPSDVSNEAWFPKLEVLKLFFIDSELRKQLKEKSEDQRTHFEKMIVKAISNFNNSIQPLMLLHLQPATEP</sequence>
<name>A0A9N9WP81_9DIPT</name>
<dbReference type="SUPFAM" id="SSF52047">
    <property type="entry name" value="RNI-like"/>
    <property type="match status" value="1"/>
</dbReference>
<keyword evidence="2" id="KW-1185">Reference proteome</keyword>
<organism evidence="1 2">
    <name type="scientific">Chironomus riparius</name>
    <dbReference type="NCBI Taxonomy" id="315576"/>
    <lineage>
        <taxon>Eukaryota</taxon>
        <taxon>Metazoa</taxon>
        <taxon>Ecdysozoa</taxon>
        <taxon>Arthropoda</taxon>
        <taxon>Hexapoda</taxon>
        <taxon>Insecta</taxon>
        <taxon>Pterygota</taxon>
        <taxon>Neoptera</taxon>
        <taxon>Endopterygota</taxon>
        <taxon>Diptera</taxon>
        <taxon>Nematocera</taxon>
        <taxon>Chironomoidea</taxon>
        <taxon>Chironomidae</taxon>
        <taxon>Chironominae</taxon>
        <taxon>Chironomus</taxon>
    </lineage>
</organism>
<dbReference type="Proteomes" id="UP001153620">
    <property type="component" value="Chromosome 1"/>
</dbReference>
<dbReference type="AlphaFoldDB" id="A0A9N9WP81"/>
<evidence type="ECO:0000313" key="1">
    <source>
        <dbReference type="EMBL" id="CAG9800941.1"/>
    </source>
</evidence>
<reference evidence="1" key="2">
    <citation type="submission" date="2022-10" db="EMBL/GenBank/DDBJ databases">
        <authorList>
            <consortium name="ENA_rothamsted_submissions"/>
            <consortium name="culmorum"/>
            <person name="King R."/>
        </authorList>
    </citation>
    <scope>NUCLEOTIDE SEQUENCE</scope>
</reference>
<dbReference type="EMBL" id="OU895877">
    <property type="protein sequence ID" value="CAG9800941.1"/>
    <property type="molecule type" value="Genomic_DNA"/>
</dbReference>
<evidence type="ECO:0000313" key="2">
    <source>
        <dbReference type="Proteomes" id="UP001153620"/>
    </source>
</evidence>
<accession>A0A9N9WP81</accession>
<gene>
    <name evidence="1" type="ORF">CHIRRI_LOCUS3878</name>
</gene>
<protein>
    <submittedName>
        <fullName evidence="1">Uncharacterized protein</fullName>
    </submittedName>
</protein>
<dbReference type="OrthoDB" id="10403056at2759"/>
<dbReference type="Gene3D" id="3.80.10.10">
    <property type="entry name" value="Ribonuclease Inhibitor"/>
    <property type="match status" value="1"/>
</dbReference>